<keyword evidence="4" id="KW-0813">Transport</keyword>
<dbReference type="PROSITE" id="PS00107">
    <property type="entry name" value="PROTEIN_KINASE_ATP"/>
    <property type="match status" value="1"/>
</dbReference>
<evidence type="ECO:0000313" key="17">
    <source>
        <dbReference type="Proteomes" id="UP001274896"/>
    </source>
</evidence>
<keyword evidence="9" id="KW-0256">Endoplasmic reticulum</keyword>
<dbReference type="FunFam" id="1.10.510.10:FF:000392">
    <property type="entry name" value="Pim proto-oncogene, serine/threonine kinase,-related 152"/>
    <property type="match status" value="1"/>
</dbReference>
<keyword evidence="5" id="KW-0723">Serine/threonine-protein kinase</keyword>
<dbReference type="Gene3D" id="1.10.510.10">
    <property type="entry name" value="Transferase(Phosphotransferase) domain 1"/>
    <property type="match status" value="1"/>
</dbReference>
<dbReference type="Proteomes" id="UP001274896">
    <property type="component" value="Unassembled WGS sequence"/>
</dbReference>
<dbReference type="EC" id="2.7.11.1" evidence="3"/>
<dbReference type="Gene3D" id="3.30.200.20">
    <property type="entry name" value="Phosphorylase Kinase, domain 1"/>
    <property type="match status" value="1"/>
</dbReference>
<dbReference type="InterPro" id="IPR051138">
    <property type="entry name" value="PIM_Ser/Thr_kinase"/>
</dbReference>
<organism evidence="16 17">
    <name type="scientific">Hemibagrus guttatus</name>
    <dbReference type="NCBI Taxonomy" id="175788"/>
    <lineage>
        <taxon>Eukaryota</taxon>
        <taxon>Metazoa</taxon>
        <taxon>Chordata</taxon>
        <taxon>Craniata</taxon>
        <taxon>Vertebrata</taxon>
        <taxon>Euteleostomi</taxon>
        <taxon>Actinopterygii</taxon>
        <taxon>Neopterygii</taxon>
        <taxon>Teleostei</taxon>
        <taxon>Ostariophysi</taxon>
        <taxon>Siluriformes</taxon>
        <taxon>Bagridae</taxon>
        <taxon>Hemibagrus</taxon>
    </lineage>
</organism>
<dbReference type="GO" id="GO:0005783">
    <property type="term" value="C:endoplasmic reticulum"/>
    <property type="evidence" value="ECO:0007669"/>
    <property type="project" value="UniProtKB-SubCell"/>
</dbReference>
<evidence type="ECO:0000256" key="13">
    <source>
        <dbReference type="ARBA" id="ARBA00048679"/>
    </source>
</evidence>
<name>A0AAE0PQX4_9TELE</name>
<keyword evidence="6" id="KW-0808">Transferase</keyword>
<evidence type="ECO:0000256" key="5">
    <source>
        <dbReference type="ARBA" id="ARBA00022527"/>
    </source>
</evidence>
<dbReference type="PROSITE" id="PS50011">
    <property type="entry name" value="PROTEIN_KINASE_DOM"/>
    <property type="match status" value="1"/>
</dbReference>
<dbReference type="Pfam" id="PF12931">
    <property type="entry name" value="TPR_Sec16"/>
    <property type="match status" value="1"/>
</dbReference>
<dbReference type="GO" id="GO:0043066">
    <property type="term" value="P:negative regulation of apoptotic process"/>
    <property type="evidence" value="ECO:0007669"/>
    <property type="project" value="TreeGrafter"/>
</dbReference>
<dbReference type="GO" id="GO:0005524">
    <property type="term" value="F:ATP binding"/>
    <property type="evidence" value="ECO:0007669"/>
    <property type="project" value="UniProtKB-UniRule"/>
</dbReference>
<dbReference type="AlphaFoldDB" id="A0AAE0PQX4"/>
<evidence type="ECO:0000256" key="6">
    <source>
        <dbReference type="ARBA" id="ARBA00022679"/>
    </source>
</evidence>
<keyword evidence="17" id="KW-1185">Reference proteome</keyword>
<evidence type="ECO:0000256" key="7">
    <source>
        <dbReference type="ARBA" id="ARBA00022741"/>
    </source>
</evidence>
<dbReference type="SUPFAM" id="SSF56112">
    <property type="entry name" value="Protein kinase-like (PK-like)"/>
    <property type="match status" value="1"/>
</dbReference>
<keyword evidence="8" id="KW-0418">Kinase</keyword>
<gene>
    <name evidence="16" type="ORF">QTP70_016710</name>
</gene>
<evidence type="ECO:0000256" key="2">
    <source>
        <dbReference type="ARBA" id="ARBA00005505"/>
    </source>
</evidence>
<dbReference type="EMBL" id="JAUCMX010000125">
    <property type="protein sequence ID" value="KAK3506167.1"/>
    <property type="molecule type" value="Genomic_DNA"/>
</dbReference>
<dbReference type="GO" id="GO:0007346">
    <property type="term" value="P:regulation of mitotic cell cycle"/>
    <property type="evidence" value="ECO:0007669"/>
    <property type="project" value="TreeGrafter"/>
</dbReference>
<dbReference type="InterPro" id="IPR000719">
    <property type="entry name" value="Prot_kinase_dom"/>
</dbReference>
<dbReference type="PROSITE" id="PS00108">
    <property type="entry name" value="PROTEIN_KINASE_ST"/>
    <property type="match status" value="1"/>
</dbReference>
<dbReference type="GO" id="GO:0004674">
    <property type="term" value="F:protein serine/threonine kinase activity"/>
    <property type="evidence" value="ECO:0007669"/>
    <property type="project" value="UniProtKB-KW"/>
</dbReference>
<evidence type="ECO:0000259" key="15">
    <source>
        <dbReference type="PROSITE" id="PS50011"/>
    </source>
</evidence>
<dbReference type="InterPro" id="IPR017441">
    <property type="entry name" value="Protein_kinase_ATP_BS"/>
</dbReference>
<evidence type="ECO:0000256" key="8">
    <source>
        <dbReference type="ARBA" id="ARBA00022777"/>
    </source>
</evidence>
<evidence type="ECO:0000256" key="12">
    <source>
        <dbReference type="ARBA" id="ARBA00047899"/>
    </source>
</evidence>
<dbReference type="InterPro" id="IPR011009">
    <property type="entry name" value="Kinase-like_dom_sf"/>
</dbReference>
<evidence type="ECO:0000256" key="14">
    <source>
        <dbReference type="PROSITE-ProRule" id="PRU10141"/>
    </source>
</evidence>
<comment type="catalytic activity">
    <reaction evidence="13">
        <text>L-seryl-[protein] + ATP = O-phospho-L-seryl-[protein] + ADP + H(+)</text>
        <dbReference type="Rhea" id="RHEA:17989"/>
        <dbReference type="Rhea" id="RHEA-COMP:9863"/>
        <dbReference type="Rhea" id="RHEA-COMP:11604"/>
        <dbReference type="ChEBI" id="CHEBI:15378"/>
        <dbReference type="ChEBI" id="CHEBI:29999"/>
        <dbReference type="ChEBI" id="CHEBI:30616"/>
        <dbReference type="ChEBI" id="CHEBI:83421"/>
        <dbReference type="ChEBI" id="CHEBI:456216"/>
        <dbReference type="EC" id="2.7.11.1"/>
    </reaction>
</comment>
<sequence>MAKLMMRNCAEVFVPHPEEEEDEYYCNEEGADVLQHEEKYVSDGESLTFPGPLMRVKMQKDELMRFIQQKCQECLLHLDDPQQQKSYFFWTIMERFYKKNGRVIMAEIAALLFKEYGLLRRKLRRVDNQENWCLRLARFLCSTAPEDQHREDIINMGDRFASRGWTYAAHICYVVAQVDLGSRPQFKLIGCTSLPETKSAIREAMERTEVYEYLLSLSSGFGQTHFQEFKCIHAYELAEVGLDALALDYCEIIATTVLRYSRRIQSTVVEWVISLSEKLLQRKEAEEPEWLMKLRQLLKDKAELCSSSEEQKESSSETEETLEFDPSVHSEFDSRYTVGELLGTGGFGSVFAGVRKADEQPVAIKVLAKDPYDEFITIPGETLKLPREVALMKMMSKPPHCENVVELLEWFETADIYILVLERPVPCMDLYQFHKLNNRRLSEPVAREVMWQVVQAAHHCHLRGVLHRDIKPMNILINPDTLAVKLIDFGCGDLMIYEPFREYEGTDGYYPPEWVLHEEYFGVPATVWSLGIVLYQLVCGDFPFMNDTEIIDGQLSFHSDVSDECCDLIRLCLEQDPSSRPGFREIQTHKWFKKEIRDSVQNPSC</sequence>
<feature type="domain" description="Protein kinase" evidence="15">
    <location>
        <begin position="336"/>
        <end position="592"/>
    </location>
</feature>
<comment type="catalytic activity">
    <reaction evidence="12">
        <text>L-threonyl-[protein] + ATP = O-phospho-L-threonyl-[protein] + ADP + H(+)</text>
        <dbReference type="Rhea" id="RHEA:46608"/>
        <dbReference type="Rhea" id="RHEA-COMP:11060"/>
        <dbReference type="Rhea" id="RHEA-COMP:11605"/>
        <dbReference type="ChEBI" id="CHEBI:15378"/>
        <dbReference type="ChEBI" id="CHEBI:30013"/>
        <dbReference type="ChEBI" id="CHEBI:30616"/>
        <dbReference type="ChEBI" id="CHEBI:61977"/>
        <dbReference type="ChEBI" id="CHEBI:456216"/>
        <dbReference type="EC" id="2.7.11.1"/>
    </reaction>
</comment>
<accession>A0AAE0PQX4</accession>
<protein>
    <recommendedName>
        <fullName evidence="3">non-specific serine/threonine protein kinase</fullName>
        <ecNumber evidence="3">2.7.11.1</ecNumber>
    </recommendedName>
</protein>
<evidence type="ECO:0000256" key="9">
    <source>
        <dbReference type="ARBA" id="ARBA00022824"/>
    </source>
</evidence>
<dbReference type="SMART" id="SM00220">
    <property type="entry name" value="S_TKc"/>
    <property type="match status" value="1"/>
</dbReference>
<keyword evidence="10 14" id="KW-0067">ATP-binding</keyword>
<evidence type="ECO:0000256" key="10">
    <source>
        <dbReference type="ARBA" id="ARBA00022840"/>
    </source>
</evidence>
<keyword evidence="7 14" id="KW-0547">Nucleotide-binding</keyword>
<dbReference type="GO" id="GO:0016192">
    <property type="term" value="P:vesicle-mediated transport"/>
    <property type="evidence" value="ECO:0007669"/>
    <property type="project" value="UniProtKB-KW"/>
</dbReference>
<reference evidence="16" key="1">
    <citation type="submission" date="2023-06" db="EMBL/GenBank/DDBJ databases">
        <title>Male Hemibagrus guttatus genome.</title>
        <authorList>
            <person name="Bian C."/>
        </authorList>
    </citation>
    <scope>NUCLEOTIDE SEQUENCE</scope>
    <source>
        <strain evidence="16">Male_cb2023</strain>
        <tissue evidence="16">Muscle</tissue>
    </source>
</reference>
<keyword evidence="11" id="KW-0931">ER-Golgi transport</keyword>
<evidence type="ECO:0000313" key="16">
    <source>
        <dbReference type="EMBL" id="KAK3506167.1"/>
    </source>
</evidence>
<proteinExistence type="inferred from homology"/>
<dbReference type="Pfam" id="PF00069">
    <property type="entry name" value="Pkinase"/>
    <property type="match status" value="1"/>
</dbReference>
<evidence type="ECO:0000256" key="4">
    <source>
        <dbReference type="ARBA" id="ARBA00022448"/>
    </source>
</evidence>
<dbReference type="InterPro" id="IPR024298">
    <property type="entry name" value="Sec16_Sec23-bd"/>
</dbReference>
<comment type="subcellular location">
    <subcellularLocation>
        <location evidence="1">Endoplasmic reticulum</location>
    </subcellularLocation>
</comment>
<dbReference type="InterPro" id="IPR008271">
    <property type="entry name" value="Ser/Thr_kinase_AS"/>
</dbReference>
<evidence type="ECO:0000256" key="1">
    <source>
        <dbReference type="ARBA" id="ARBA00004240"/>
    </source>
</evidence>
<feature type="binding site" evidence="14">
    <location>
        <position position="365"/>
    </location>
    <ligand>
        <name>ATP</name>
        <dbReference type="ChEBI" id="CHEBI:30616"/>
    </ligand>
</feature>
<dbReference type="PANTHER" id="PTHR22984:SF11">
    <property type="entry name" value="AURORA KINASE-RELATED"/>
    <property type="match status" value="1"/>
</dbReference>
<evidence type="ECO:0000256" key="11">
    <source>
        <dbReference type="ARBA" id="ARBA00022892"/>
    </source>
</evidence>
<evidence type="ECO:0000256" key="3">
    <source>
        <dbReference type="ARBA" id="ARBA00012513"/>
    </source>
</evidence>
<comment type="caution">
    <text evidence="16">The sequence shown here is derived from an EMBL/GenBank/DDBJ whole genome shotgun (WGS) entry which is preliminary data.</text>
</comment>
<dbReference type="PANTHER" id="PTHR22984">
    <property type="entry name" value="SERINE/THREONINE-PROTEIN KINASE PIM"/>
    <property type="match status" value="1"/>
</dbReference>
<comment type="similarity">
    <text evidence="2">Belongs to the protein kinase superfamily. CAMK Ser/Thr protein kinase family. PIM subfamily.</text>
</comment>